<dbReference type="InterPro" id="IPR013094">
    <property type="entry name" value="AB_hydrolase_3"/>
</dbReference>
<proteinExistence type="inferred from homology"/>
<evidence type="ECO:0000313" key="5">
    <source>
        <dbReference type="EMBL" id="ETT85246.1"/>
    </source>
</evidence>
<dbReference type="GO" id="GO:0016787">
    <property type="term" value="F:hydrolase activity"/>
    <property type="evidence" value="ECO:0007669"/>
    <property type="project" value="UniProtKB-KW"/>
</dbReference>
<dbReference type="PANTHER" id="PTHR48081:SF8">
    <property type="entry name" value="ALPHA_BETA HYDROLASE FOLD-3 DOMAIN-CONTAINING PROTEIN-RELATED"/>
    <property type="match status" value="1"/>
</dbReference>
<dbReference type="Proteomes" id="UP000019062">
    <property type="component" value="Unassembled WGS sequence"/>
</dbReference>
<reference evidence="5 6" key="1">
    <citation type="journal article" date="2014" name="BMC Genomics">
        <title>Genomic comparison of sporeforming bacilli isolated from milk.</title>
        <authorList>
            <person name="Moreno Switt A.I."/>
            <person name="Andrus A.D."/>
            <person name="Ranieri M.L."/>
            <person name="Orsi R.H."/>
            <person name="Ivy R."/>
            <person name="den Bakker H.C."/>
            <person name="Martin N.H."/>
            <person name="Wiedmann M."/>
            <person name="Boor K.J."/>
        </authorList>
    </citation>
    <scope>NUCLEOTIDE SEQUENCE [LARGE SCALE GENOMIC DNA]</scope>
    <source>
        <strain evidence="5 6">FSL R5-213</strain>
    </source>
</reference>
<comment type="similarity">
    <text evidence="1">Belongs to the 'GDXG' lipolytic enzyme family.</text>
</comment>
<dbReference type="InterPro" id="IPR033140">
    <property type="entry name" value="Lipase_GDXG_put_SER_AS"/>
</dbReference>
<protein>
    <submittedName>
        <fullName evidence="5">Lipase</fullName>
    </submittedName>
</protein>
<dbReference type="PROSITE" id="PS01174">
    <property type="entry name" value="LIPASE_GDXG_SER"/>
    <property type="match status" value="1"/>
</dbReference>
<comment type="caution">
    <text evidence="5">The sequence shown here is derived from an EMBL/GenBank/DDBJ whole genome shotgun (WGS) entry which is preliminary data.</text>
</comment>
<evidence type="ECO:0000313" key="6">
    <source>
        <dbReference type="Proteomes" id="UP000019062"/>
    </source>
</evidence>
<name>W4EZJ2_9BACL</name>
<keyword evidence="2" id="KW-0378">Hydrolase</keyword>
<dbReference type="InterPro" id="IPR050300">
    <property type="entry name" value="GDXG_lipolytic_enzyme"/>
</dbReference>
<dbReference type="InterPro" id="IPR029058">
    <property type="entry name" value="AB_hydrolase_fold"/>
</dbReference>
<evidence type="ECO:0000259" key="4">
    <source>
        <dbReference type="Pfam" id="PF07859"/>
    </source>
</evidence>
<dbReference type="eggNOG" id="COG0657">
    <property type="taxonomic scope" value="Bacteria"/>
</dbReference>
<dbReference type="Gene3D" id="3.40.50.1820">
    <property type="entry name" value="alpha/beta hydrolase"/>
    <property type="match status" value="1"/>
</dbReference>
<evidence type="ECO:0000256" key="3">
    <source>
        <dbReference type="PROSITE-ProRule" id="PRU10038"/>
    </source>
</evidence>
<evidence type="ECO:0000256" key="1">
    <source>
        <dbReference type="ARBA" id="ARBA00010515"/>
    </source>
</evidence>
<dbReference type="AlphaFoldDB" id="W4EZJ2"/>
<feature type="domain" description="Alpha/beta hydrolase fold-3" evidence="4">
    <location>
        <begin position="82"/>
        <end position="288"/>
    </location>
</feature>
<dbReference type="PATRIC" id="fig|1227360.4.peg.2273"/>
<gene>
    <name evidence="5" type="ORF">C176_11134</name>
</gene>
<dbReference type="PANTHER" id="PTHR48081">
    <property type="entry name" value="AB HYDROLASE SUPERFAMILY PROTEIN C4A8.06C"/>
    <property type="match status" value="1"/>
</dbReference>
<dbReference type="EMBL" id="ASQA01000018">
    <property type="protein sequence ID" value="ETT85246.1"/>
    <property type="molecule type" value="Genomic_DNA"/>
</dbReference>
<evidence type="ECO:0000256" key="2">
    <source>
        <dbReference type="ARBA" id="ARBA00022801"/>
    </source>
</evidence>
<keyword evidence="6" id="KW-1185">Reference proteome</keyword>
<organism evidence="5 6">
    <name type="scientific">Viridibacillus arenosi FSL R5-213</name>
    <dbReference type="NCBI Taxonomy" id="1227360"/>
    <lineage>
        <taxon>Bacteria</taxon>
        <taxon>Bacillati</taxon>
        <taxon>Bacillota</taxon>
        <taxon>Bacilli</taxon>
        <taxon>Bacillales</taxon>
        <taxon>Caryophanaceae</taxon>
        <taxon>Viridibacillus</taxon>
    </lineage>
</organism>
<dbReference type="Pfam" id="PF07859">
    <property type="entry name" value="Abhydrolase_3"/>
    <property type="match status" value="1"/>
</dbReference>
<dbReference type="SUPFAM" id="SSF53474">
    <property type="entry name" value="alpha/beta-Hydrolases"/>
    <property type="match status" value="1"/>
</dbReference>
<dbReference type="RefSeq" id="WP_235175726.1">
    <property type="nucleotide sequence ID" value="NZ_ASQA01000018.1"/>
</dbReference>
<feature type="active site" evidence="3">
    <location>
        <position position="160"/>
    </location>
</feature>
<sequence length="311" mass="34738">MNNLMFNLTNTSKQYIADANKSPKYYTHQPADVRAARAQCPKPLIDLPLLKQIINRKIPVRDGSEINVRIYTPNGKGPFPIIVYYHGGGWVFGNLETADAGCHLLAAEVNAIVVSVDYRLAPEFKFPIPLNDAFDALLWVYEFAADLNGDSTNIIVAGDSAGGNLATVVTHMAKEQNGPLITAQALIYPVTNMDMTTTSYENYANDLGLDRDGMKWFGEHYVYNEEDYRNSAVSPLLQDDLSYLPRAIVIAAEYDVLFDEGVSYANRLNEAGVPTHHVVMPGLIHSYFSKMEFFEDETRQTVQLIADFIKK</sequence>
<accession>W4EZJ2</accession>